<comment type="caution">
    <text evidence="1">The sequence shown here is derived from an EMBL/GenBank/DDBJ whole genome shotgun (WGS) entry which is preliminary data.</text>
</comment>
<evidence type="ECO:0000313" key="1">
    <source>
        <dbReference type="EMBL" id="GAA4940232.1"/>
    </source>
</evidence>
<name>A0ABP9GG96_9FLAO</name>
<reference evidence="2" key="1">
    <citation type="journal article" date="2019" name="Int. J. Syst. Evol. Microbiol.">
        <title>The Global Catalogue of Microorganisms (GCM) 10K type strain sequencing project: providing services to taxonomists for standard genome sequencing and annotation.</title>
        <authorList>
            <consortium name="The Broad Institute Genomics Platform"/>
            <consortium name="The Broad Institute Genome Sequencing Center for Infectious Disease"/>
            <person name="Wu L."/>
            <person name="Ma J."/>
        </authorList>
    </citation>
    <scope>NUCLEOTIDE SEQUENCE [LARGE SCALE GENOMIC DNA]</scope>
    <source>
        <strain evidence="2">JCM 18285</strain>
    </source>
</reference>
<organism evidence="1 2">
    <name type="scientific">Algibacter agarivorans</name>
    <dbReference type="NCBI Taxonomy" id="1109741"/>
    <lineage>
        <taxon>Bacteria</taxon>
        <taxon>Pseudomonadati</taxon>
        <taxon>Bacteroidota</taxon>
        <taxon>Flavobacteriia</taxon>
        <taxon>Flavobacteriales</taxon>
        <taxon>Flavobacteriaceae</taxon>
        <taxon>Algibacter</taxon>
    </lineage>
</organism>
<accession>A0ABP9GG96</accession>
<sequence length="333" mass="38195">MRLYIIIFTLLSGYNAFSQYGVFPFSENGKWGIIDSDKKVLMKPSYGFEIPFFKNHDGKYPLAIYKKDSLFGVLNKNGEVLAKPIYENINATHAPVIILQTTQNTNVYNLDLRKIVLTISNTSKLVLSINMPQNEITISNSKEAKVFGFNGKYKRSWNIPKKVASKSESPKTNSVANNWHPKISILGSKASTCDKALKRFKKKLNRIDSEIELIQDVERTDKCYPTLSIVSKNGKQGLLNSNFKMILDFLYDEIIYLYNHNAALIKVNNKYGYFDINRNKIIIPIEYDKIETTGFYIGSYNPYYYTLMNYLLIEKGNFSGYVDKTTGEVFLPK</sequence>
<evidence type="ECO:0000313" key="2">
    <source>
        <dbReference type="Proteomes" id="UP001501302"/>
    </source>
</evidence>
<gene>
    <name evidence="1" type="ORF">GCM10023314_11300</name>
</gene>
<keyword evidence="2" id="KW-1185">Reference proteome</keyword>
<dbReference type="InterPro" id="IPR032774">
    <property type="entry name" value="WG_beta_rep"/>
</dbReference>
<dbReference type="EMBL" id="BAABJJ010000012">
    <property type="protein sequence ID" value="GAA4940232.1"/>
    <property type="molecule type" value="Genomic_DNA"/>
</dbReference>
<proteinExistence type="predicted"/>
<dbReference type="RefSeq" id="WP_345190714.1">
    <property type="nucleotide sequence ID" value="NZ_BAABJJ010000012.1"/>
</dbReference>
<dbReference type="Pfam" id="PF14903">
    <property type="entry name" value="WG_beta_rep"/>
    <property type="match status" value="2"/>
</dbReference>
<evidence type="ECO:0008006" key="3">
    <source>
        <dbReference type="Google" id="ProtNLM"/>
    </source>
</evidence>
<dbReference type="Proteomes" id="UP001501302">
    <property type="component" value="Unassembled WGS sequence"/>
</dbReference>
<protein>
    <recommendedName>
        <fullName evidence="3">WG containing repeat-containing protein</fullName>
    </recommendedName>
</protein>